<evidence type="ECO:0000313" key="3">
    <source>
        <dbReference type="Proteomes" id="UP000623608"/>
    </source>
</evidence>
<evidence type="ECO:0000259" key="1">
    <source>
        <dbReference type="Pfam" id="PF14024"/>
    </source>
</evidence>
<comment type="caution">
    <text evidence="2">The sequence shown here is derived from an EMBL/GenBank/DDBJ whole genome shotgun (WGS) entry which is preliminary data.</text>
</comment>
<dbReference type="Pfam" id="PF14024">
    <property type="entry name" value="DUF4240"/>
    <property type="match status" value="1"/>
</dbReference>
<organism evidence="2 3">
    <name type="scientific">Paractinoplanes tereljensis</name>
    <dbReference type="NCBI Taxonomy" id="571912"/>
    <lineage>
        <taxon>Bacteria</taxon>
        <taxon>Bacillati</taxon>
        <taxon>Actinomycetota</taxon>
        <taxon>Actinomycetes</taxon>
        <taxon>Micromonosporales</taxon>
        <taxon>Micromonosporaceae</taxon>
        <taxon>Paractinoplanes</taxon>
    </lineage>
</organism>
<name>A0A919NJ83_9ACTN</name>
<evidence type="ECO:0000313" key="2">
    <source>
        <dbReference type="EMBL" id="GIF19704.1"/>
    </source>
</evidence>
<proteinExistence type="predicted"/>
<dbReference type="Proteomes" id="UP000623608">
    <property type="component" value="Unassembled WGS sequence"/>
</dbReference>
<dbReference type="InterPro" id="IPR025334">
    <property type="entry name" value="DUF4240"/>
</dbReference>
<feature type="domain" description="DUF4240" evidence="1">
    <location>
        <begin position="1"/>
        <end position="109"/>
    </location>
</feature>
<dbReference type="EMBL" id="BOMY01000016">
    <property type="protein sequence ID" value="GIF19704.1"/>
    <property type="molecule type" value="Genomic_DNA"/>
</dbReference>
<accession>A0A919NJ83</accession>
<gene>
    <name evidence="2" type="ORF">Ate02nite_24340</name>
</gene>
<reference evidence="2" key="1">
    <citation type="submission" date="2021-01" db="EMBL/GenBank/DDBJ databases">
        <title>Whole genome shotgun sequence of Actinoplanes tereljensis NBRC 105297.</title>
        <authorList>
            <person name="Komaki H."/>
            <person name="Tamura T."/>
        </authorList>
    </citation>
    <scope>NUCLEOTIDE SEQUENCE</scope>
    <source>
        <strain evidence="2">NBRC 105297</strain>
    </source>
</reference>
<dbReference type="AlphaFoldDB" id="A0A919NJ83"/>
<keyword evidence="3" id="KW-1185">Reference proteome</keyword>
<protein>
    <recommendedName>
        <fullName evidence="1">DUF4240 domain-containing protein</fullName>
    </recommendedName>
</protein>
<sequence>MDEQTFWELVDRTGPDPANLERLADELSDHAAADIRDFADHLARALHALDTPAHYHAVATSGASFLGVRCAAVAAGNRAYRKVLGAPAALATYTGSPGDQLLPVAERAYRTSTRADWQHQTAVSTHTGSNVAAWGTSWLHPHMGTTTVEGLAPQDYMIALRHVALTLDADPAWRSWWRQSGLTACELGIVAEGRLDHLRPSADIRRCADRLRANFTCASPHGGADLSARAVSEVRSMFEVIRQAMSMPGLPPTPPVPTLPADVPEVPVTAKPLAAMPAELEPQGYLTLTQIQEFFG</sequence>
<dbReference type="RefSeq" id="WP_203804075.1">
    <property type="nucleotide sequence ID" value="NZ_BOMY01000016.1"/>
</dbReference>